<proteinExistence type="predicted"/>
<sequence length="141" mass="15441">MSGDSNIGAWIQLAKLTAAAGEMAPFPYIKGIAGCIATILEVIELAGKNNENLQDLAESIRMTMRIITETVDAHGGTSATHFRGVCEDLQKYLEGLTTELNVTRLNLESKSITRFLTTKKVSVAIDGYKQRVSNIKTNYLF</sequence>
<reference evidence="2" key="1">
    <citation type="journal article" date="2017" name="Nat. Ecol. Evol.">
        <title>Genome expansion and lineage-specific genetic innovations in the forest pathogenic fungi Armillaria.</title>
        <authorList>
            <person name="Sipos G."/>
            <person name="Prasanna A.N."/>
            <person name="Walter M.C."/>
            <person name="O'Connor E."/>
            <person name="Balint B."/>
            <person name="Krizsan K."/>
            <person name="Kiss B."/>
            <person name="Hess J."/>
            <person name="Varga T."/>
            <person name="Slot J."/>
            <person name="Riley R."/>
            <person name="Boka B."/>
            <person name="Rigling D."/>
            <person name="Barry K."/>
            <person name="Lee J."/>
            <person name="Mihaltcheva S."/>
            <person name="LaButti K."/>
            <person name="Lipzen A."/>
            <person name="Waldron R."/>
            <person name="Moloney N.M."/>
            <person name="Sperisen C."/>
            <person name="Kredics L."/>
            <person name="Vagvoelgyi C."/>
            <person name="Patrignani A."/>
            <person name="Fitzpatrick D."/>
            <person name="Nagy I."/>
            <person name="Doyle S."/>
            <person name="Anderson J.B."/>
            <person name="Grigoriev I.V."/>
            <person name="Gueldener U."/>
            <person name="Muensterkoetter M."/>
            <person name="Nagy L.G."/>
        </authorList>
    </citation>
    <scope>NUCLEOTIDE SEQUENCE [LARGE SCALE GENOMIC DNA]</scope>
    <source>
        <strain evidence="2">Ar21-2</strain>
    </source>
</reference>
<keyword evidence="2" id="KW-1185">Reference proteome</keyword>
<evidence type="ECO:0000313" key="1">
    <source>
        <dbReference type="EMBL" id="PBL04619.1"/>
    </source>
</evidence>
<gene>
    <name evidence="1" type="ORF">ARMGADRAFT_57645</name>
</gene>
<accession>A0A2H3EQ98</accession>
<organism evidence="1 2">
    <name type="scientific">Armillaria gallica</name>
    <name type="common">Bulbous honey fungus</name>
    <name type="synonym">Armillaria bulbosa</name>
    <dbReference type="NCBI Taxonomy" id="47427"/>
    <lineage>
        <taxon>Eukaryota</taxon>
        <taxon>Fungi</taxon>
        <taxon>Dikarya</taxon>
        <taxon>Basidiomycota</taxon>
        <taxon>Agaricomycotina</taxon>
        <taxon>Agaricomycetes</taxon>
        <taxon>Agaricomycetidae</taxon>
        <taxon>Agaricales</taxon>
        <taxon>Marasmiineae</taxon>
        <taxon>Physalacriaceae</taxon>
        <taxon>Armillaria</taxon>
    </lineage>
</organism>
<dbReference type="OrthoDB" id="2897476at2759"/>
<name>A0A2H3EQ98_ARMGA</name>
<dbReference type="InParanoid" id="A0A2H3EQ98"/>
<dbReference type="EMBL" id="KZ293644">
    <property type="protein sequence ID" value="PBL04619.1"/>
    <property type="molecule type" value="Genomic_DNA"/>
</dbReference>
<evidence type="ECO:0008006" key="3">
    <source>
        <dbReference type="Google" id="ProtNLM"/>
    </source>
</evidence>
<evidence type="ECO:0000313" key="2">
    <source>
        <dbReference type="Proteomes" id="UP000217790"/>
    </source>
</evidence>
<protein>
    <recommendedName>
        <fullName evidence="3">Fungal STAND N-terminal Goodbye domain-containing protein</fullName>
    </recommendedName>
</protein>
<dbReference type="AlphaFoldDB" id="A0A2H3EQ98"/>
<dbReference type="Proteomes" id="UP000217790">
    <property type="component" value="Unassembled WGS sequence"/>
</dbReference>